<protein>
    <submittedName>
        <fullName evidence="10">Uncharacterized protein</fullName>
    </submittedName>
</protein>
<accession>A0A1B6EAU7</accession>
<name>A0A1B6EAU7_9HEMI</name>
<dbReference type="FunFam" id="2.130.10.10:FF:001909">
    <property type="entry name" value="WD repeat, SAM and U-box domain-containing protein"/>
    <property type="match status" value="1"/>
</dbReference>
<dbReference type="GO" id="GO:0000462">
    <property type="term" value="P:maturation of SSU-rRNA from tricistronic rRNA transcript (SSU-rRNA, 5.8S rRNA, LSU-rRNA)"/>
    <property type="evidence" value="ECO:0007669"/>
    <property type="project" value="TreeGrafter"/>
</dbReference>
<organism evidence="10">
    <name type="scientific">Clastoptera arizonana</name>
    <name type="common">Arizona spittle bug</name>
    <dbReference type="NCBI Taxonomy" id="38151"/>
    <lineage>
        <taxon>Eukaryota</taxon>
        <taxon>Metazoa</taxon>
        <taxon>Ecdysozoa</taxon>
        <taxon>Arthropoda</taxon>
        <taxon>Hexapoda</taxon>
        <taxon>Insecta</taxon>
        <taxon>Pterygota</taxon>
        <taxon>Neoptera</taxon>
        <taxon>Paraneoptera</taxon>
        <taxon>Hemiptera</taxon>
        <taxon>Auchenorrhyncha</taxon>
        <taxon>Cercopoidea</taxon>
        <taxon>Clastopteridae</taxon>
        <taxon>Clastoptera</taxon>
    </lineage>
</organism>
<dbReference type="InterPro" id="IPR040382">
    <property type="entry name" value="NOL10/Enp2"/>
</dbReference>
<dbReference type="InterPro" id="IPR012580">
    <property type="entry name" value="NUC153"/>
</dbReference>
<proteinExistence type="inferred from homology"/>
<comment type="similarity">
    <text evidence="2">Belongs to the WD repeat NOL10/ENP2 family.</text>
</comment>
<dbReference type="InterPro" id="IPR056550">
    <property type="entry name" value="NOL10_2nd"/>
</dbReference>
<evidence type="ECO:0000259" key="7">
    <source>
        <dbReference type="Pfam" id="PF08159"/>
    </source>
</evidence>
<reference evidence="10" key="1">
    <citation type="submission" date="2015-12" db="EMBL/GenBank/DDBJ databases">
        <title>De novo transcriptome assembly of four potential Pierce s Disease insect vectors from Arizona vineyards.</title>
        <authorList>
            <person name="Tassone E.E."/>
        </authorList>
    </citation>
    <scope>NUCLEOTIDE SEQUENCE</scope>
</reference>
<dbReference type="SUPFAM" id="SSF50978">
    <property type="entry name" value="WD40 repeat-like"/>
    <property type="match status" value="1"/>
</dbReference>
<feature type="region of interest" description="Disordered" evidence="6">
    <location>
        <begin position="653"/>
        <end position="691"/>
    </location>
</feature>
<feature type="region of interest" description="Disordered" evidence="6">
    <location>
        <begin position="533"/>
        <end position="613"/>
    </location>
</feature>
<evidence type="ECO:0000313" key="10">
    <source>
        <dbReference type="EMBL" id="JAS35020.1"/>
    </source>
</evidence>
<dbReference type="Pfam" id="PF23098">
    <property type="entry name" value="Beta-prop_NOL10_N"/>
    <property type="match status" value="1"/>
</dbReference>
<feature type="domain" description="Nucleolar protein 10-like N-terminal" evidence="9">
    <location>
        <begin position="1"/>
        <end position="370"/>
    </location>
</feature>
<sequence length="691" mass="80225">MQVSDPNNVKIYNLSAGKSLPEWLSERKRRALQKKDVDIRRRIELIQDFDMPGLSTSVKISKDNQYIIATGIYKPRVKCFEVNNLSLKFERCFDSEVVTFQILSEDYSKMVFLQCDRYVEFHSAGGRYFRFRIPKCGRDMQYHYLTCDLYFVGSGPDIYRLNLERGQFLNSFVTESTEINKCAINPIHQLMVVGTAEGKIEAWDPRARARVGMLDVAFSCVTPDSNPHVDNFPSVTALEFQGALNMSVGTATGQILLYDLRANKPFRIKDHMYGLPIRDIAFQQDNVLSMDSSVVKIWSKDTGKLFTSIEAGGSTQFNNLCSVPNSGLMFIANESNKLHSYYIPSLGPAPKWCSFLDNLTEELEESNMETVYDDYKFVTKKELEDLGLSHLIGTSLLRAYMHGFFIDIRLYRKAKSVAEPFAFEEYRRRKIREKIEEERTNRVQLKKLPKINQDLALKLMDDASNEKKKKKKGGDLLTDDRFKALFENPDFQVDKNADEYKLLNPVLSRLDKDRKKELKTRLLEEQFEAFEEEIDGKASSDESSEASSSEDDKEFSKEMRKTHRLVNRERRYKERQEEFDNENDIEMENTATKPKFYTIRPGEEFSGMKNINRPQINKMSLEKRLQQEANNNLKILSKGNREITFKINKVVKKNKEKVSASEHHKERKSLIRPPPRGLAKPKFYTGERKRR</sequence>
<dbReference type="InterPro" id="IPR056551">
    <property type="entry name" value="Beta-prop_NOL10_N"/>
</dbReference>
<evidence type="ECO:0000259" key="8">
    <source>
        <dbReference type="Pfam" id="PF23097"/>
    </source>
</evidence>
<evidence type="ECO:0000256" key="2">
    <source>
        <dbReference type="ARBA" id="ARBA00005264"/>
    </source>
</evidence>
<feature type="domain" description="Nucleolar protein 10-like second" evidence="8">
    <location>
        <begin position="371"/>
        <end position="419"/>
    </location>
</feature>
<evidence type="ECO:0000256" key="1">
    <source>
        <dbReference type="ARBA" id="ARBA00004604"/>
    </source>
</evidence>
<dbReference type="InterPro" id="IPR036322">
    <property type="entry name" value="WD40_repeat_dom_sf"/>
</dbReference>
<dbReference type="EMBL" id="GEDC01002278">
    <property type="protein sequence ID" value="JAS35020.1"/>
    <property type="molecule type" value="Transcribed_RNA"/>
</dbReference>
<dbReference type="AlphaFoldDB" id="A0A1B6EAU7"/>
<dbReference type="Pfam" id="PF23097">
    <property type="entry name" value="NOL10_2nd"/>
    <property type="match status" value="1"/>
</dbReference>
<evidence type="ECO:0000256" key="5">
    <source>
        <dbReference type="ARBA" id="ARBA00023242"/>
    </source>
</evidence>
<evidence type="ECO:0000256" key="3">
    <source>
        <dbReference type="ARBA" id="ARBA00022574"/>
    </source>
</evidence>
<dbReference type="GO" id="GO:0032040">
    <property type="term" value="C:small-subunit processome"/>
    <property type="evidence" value="ECO:0007669"/>
    <property type="project" value="TreeGrafter"/>
</dbReference>
<keyword evidence="4" id="KW-0677">Repeat</keyword>
<keyword evidence="5" id="KW-0539">Nucleus</keyword>
<dbReference type="Pfam" id="PF08159">
    <property type="entry name" value="NUC153"/>
    <property type="match status" value="1"/>
</dbReference>
<evidence type="ECO:0000256" key="6">
    <source>
        <dbReference type="SAM" id="MobiDB-lite"/>
    </source>
</evidence>
<evidence type="ECO:0000259" key="9">
    <source>
        <dbReference type="Pfam" id="PF23098"/>
    </source>
</evidence>
<comment type="subcellular location">
    <subcellularLocation>
        <location evidence="1">Nucleus</location>
        <location evidence="1">Nucleolus</location>
    </subcellularLocation>
</comment>
<keyword evidence="3" id="KW-0853">WD repeat</keyword>
<feature type="compositionally biased region" description="Acidic residues" evidence="6">
    <location>
        <begin position="542"/>
        <end position="553"/>
    </location>
</feature>
<feature type="domain" description="NUC153" evidence="7">
    <location>
        <begin position="479"/>
        <end position="506"/>
    </location>
</feature>
<dbReference type="Gene3D" id="2.130.10.10">
    <property type="entry name" value="YVTN repeat-like/Quinoprotein amine dehydrogenase"/>
    <property type="match status" value="1"/>
</dbReference>
<feature type="compositionally biased region" description="Basic and acidic residues" evidence="6">
    <location>
        <begin position="566"/>
        <end position="578"/>
    </location>
</feature>
<dbReference type="PANTHER" id="PTHR14927:SF0">
    <property type="entry name" value="NUCLEOLAR PROTEIN 10"/>
    <property type="match status" value="1"/>
</dbReference>
<dbReference type="GO" id="GO:0030686">
    <property type="term" value="C:90S preribosome"/>
    <property type="evidence" value="ECO:0007669"/>
    <property type="project" value="TreeGrafter"/>
</dbReference>
<dbReference type="PANTHER" id="PTHR14927">
    <property type="entry name" value="NUCLEOLAR PROTEIN 10"/>
    <property type="match status" value="1"/>
</dbReference>
<evidence type="ECO:0000256" key="4">
    <source>
        <dbReference type="ARBA" id="ARBA00022737"/>
    </source>
</evidence>
<dbReference type="InterPro" id="IPR015943">
    <property type="entry name" value="WD40/YVTN_repeat-like_dom_sf"/>
</dbReference>
<gene>
    <name evidence="10" type="ORF">g.7589</name>
</gene>